<evidence type="ECO:0000256" key="5">
    <source>
        <dbReference type="ARBA" id="ARBA00023136"/>
    </source>
</evidence>
<comment type="caution">
    <text evidence="8">The sequence shown here is derived from an EMBL/GenBank/DDBJ whole genome shotgun (WGS) entry which is preliminary data.</text>
</comment>
<evidence type="ECO:0000256" key="2">
    <source>
        <dbReference type="ARBA" id="ARBA00005335"/>
    </source>
</evidence>
<feature type="region of interest" description="Disordered" evidence="6">
    <location>
        <begin position="49"/>
        <end position="90"/>
    </location>
</feature>
<comment type="subcellular location">
    <subcellularLocation>
        <location evidence="1">Membrane</location>
        <topology evidence="1">Multi-pass membrane protein</topology>
    </subcellularLocation>
</comment>
<dbReference type="Pfam" id="PF05255">
    <property type="entry name" value="UPF0220"/>
    <property type="match status" value="1"/>
</dbReference>
<accession>A0AAV8WZH1</accession>
<sequence>MRGDAYEGGCLGPRGARIWLFLGFVMGFASVIASCWILFADFMKGAPQKKKPVLSENHSNMTEIKSGEDTDKRNEETGNIPEDNNNGFIFPNTRRYKRRTVIGQNQGSTTLEKQLIY</sequence>
<gene>
    <name evidence="8" type="ORF">NQ314_015371</name>
</gene>
<feature type="transmembrane region" description="Helical" evidence="7">
    <location>
        <begin position="18"/>
        <end position="40"/>
    </location>
</feature>
<proteinExistence type="inferred from homology"/>
<keyword evidence="4 7" id="KW-1133">Transmembrane helix</keyword>
<evidence type="ECO:0000256" key="6">
    <source>
        <dbReference type="SAM" id="MobiDB-lite"/>
    </source>
</evidence>
<dbReference type="Proteomes" id="UP001162156">
    <property type="component" value="Unassembled WGS sequence"/>
</dbReference>
<evidence type="ECO:0000256" key="1">
    <source>
        <dbReference type="ARBA" id="ARBA00004141"/>
    </source>
</evidence>
<keyword evidence="5 7" id="KW-0472">Membrane</keyword>
<comment type="similarity">
    <text evidence="2">Belongs to the UPF0220 family.</text>
</comment>
<keyword evidence="3 7" id="KW-0812">Transmembrane</keyword>
<name>A0AAV8WZH1_9CUCU</name>
<dbReference type="GO" id="GO:0016020">
    <property type="term" value="C:membrane"/>
    <property type="evidence" value="ECO:0007669"/>
    <property type="project" value="UniProtKB-SubCell"/>
</dbReference>
<protein>
    <submittedName>
        <fullName evidence="8">Uncharacterized protein</fullName>
    </submittedName>
</protein>
<keyword evidence="9" id="KW-1185">Reference proteome</keyword>
<evidence type="ECO:0000256" key="3">
    <source>
        <dbReference type="ARBA" id="ARBA00022692"/>
    </source>
</evidence>
<dbReference type="AlphaFoldDB" id="A0AAV8WZH1"/>
<evidence type="ECO:0000313" key="9">
    <source>
        <dbReference type="Proteomes" id="UP001162156"/>
    </source>
</evidence>
<feature type="compositionally biased region" description="Basic and acidic residues" evidence="6">
    <location>
        <begin position="65"/>
        <end position="76"/>
    </location>
</feature>
<evidence type="ECO:0000313" key="8">
    <source>
        <dbReference type="EMBL" id="KAJ8931687.1"/>
    </source>
</evidence>
<evidence type="ECO:0000256" key="4">
    <source>
        <dbReference type="ARBA" id="ARBA00022989"/>
    </source>
</evidence>
<dbReference type="InterPro" id="IPR007919">
    <property type="entry name" value="UPF0220"/>
</dbReference>
<dbReference type="PROSITE" id="PS51257">
    <property type="entry name" value="PROKAR_LIPOPROTEIN"/>
    <property type="match status" value="1"/>
</dbReference>
<organism evidence="8 9">
    <name type="scientific">Rhamnusium bicolor</name>
    <dbReference type="NCBI Taxonomy" id="1586634"/>
    <lineage>
        <taxon>Eukaryota</taxon>
        <taxon>Metazoa</taxon>
        <taxon>Ecdysozoa</taxon>
        <taxon>Arthropoda</taxon>
        <taxon>Hexapoda</taxon>
        <taxon>Insecta</taxon>
        <taxon>Pterygota</taxon>
        <taxon>Neoptera</taxon>
        <taxon>Endopterygota</taxon>
        <taxon>Coleoptera</taxon>
        <taxon>Polyphaga</taxon>
        <taxon>Cucujiformia</taxon>
        <taxon>Chrysomeloidea</taxon>
        <taxon>Cerambycidae</taxon>
        <taxon>Lepturinae</taxon>
        <taxon>Rhagiini</taxon>
        <taxon>Rhamnusium</taxon>
    </lineage>
</organism>
<reference evidence="8" key="1">
    <citation type="journal article" date="2023" name="Insect Mol. Biol.">
        <title>Genome sequencing provides insights into the evolution of gene families encoding plant cell wall-degrading enzymes in longhorned beetles.</title>
        <authorList>
            <person name="Shin N.R."/>
            <person name="Okamura Y."/>
            <person name="Kirsch R."/>
            <person name="Pauchet Y."/>
        </authorList>
    </citation>
    <scope>NUCLEOTIDE SEQUENCE</scope>
    <source>
        <strain evidence="8">RBIC_L_NR</strain>
    </source>
</reference>
<evidence type="ECO:0000256" key="7">
    <source>
        <dbReference type="SAM" id="Phobius"/>
    </source>
</evidence>
<dbReference type="PANTHER" id="PTHR13180">
    <property type="entry name" value="SMALL MEMBRANE PROTEIN-RELATED"/>
    <property type="match status" value="1"/>
</dbReference>
<dbReference type="EMBL" id="JANEYF010004266">
    <property type="protein sequence ID" value="KAJ8931687.1"/>
    <property type="molecule type" value="Genomic_DNA"/>
</dbReference>